<comment type="similarity">
    <text evidence="2 7">Belongs to the major facilitator superfamily. Sugar transporter (TC 2.A.1.1) family.</text>
</comment>
<dbReference type="Pfam" id="PF00083">
    <property type="entry name" value="Sugar_tr"/>
    <property type="match status" value="1"/>
</dbReference>
<feature type="transmembrane region" description="Helical" evidence="8">
    <location>
        <begin position="359"/>
        <end position="382"/>
    </location>
</feature>
<dbReference type="AlphaFoldDB" id="A0A6A6RFJ5"/>
<dbReference type="EMBL" id="MU004181">
    <property type="protein sequence ID" value="KAF2503186.1"/>
    <property type="molecule type" value="Genomic_DNA"/>
</dbReference>
<dbReference type="PROSITE" id="PS51257">
    <property type="entry name" value="PROKAR_LIPOPROTEIN"/>
    <property type="match status" value="1"/>
</dbReference>
<reference evidence="10" key="1">
    <citation type="journal article" date="2020" name="Stud. Mycol.">
        <title>101 Dothideomycetes genomes: a test case for predicting lifestyles and emergence of pathogens.</title>
        <authorList>
            <person name="Haridas S."/>
            <person name="Albert R."/>
            <person name="Binder M."/>
            <person name="Bloem J."/>
            <person name="Labutti K."/>
            <person name="Salamov A."/>
            <person name="Andreopoulos B."/>
            <person name="Baker S."/>
            <person name="Barry K."/>
            <person name="Bills G."/>
            <person name="Bluhm B."/>
            <person name="Cannon C."/>
            <person name="Castanera R."/>
            <person name="Culley D."/>
            <person name="Daum C."/>
            <person name="Ezra D."/>
            <person name="Gonzalez J."/>
            <person name="Henrissat B."/>
            <person name="Kuo A."/>
            <person name="Liang C."/>
            <person name="Lipzen A."/>
            <person name="Lutzoni F."/>
            <person name="Magnuson J."/>
            <person name="Mondo S."/>
            <person name="Nolan M."/>
            <person name="Ohm R."/>
            <person name="Pangilinan J."/>
            <person name="Park H.-J."/>
            <person name="Ramirez L."/>
            <person name="Alfaro M."/>
            <person name="Sun H."/>
            <person name="Tritt A."/>
            <person name="Yoshinaga Y."/>
            <person name="Zwiers L.-H."/>
            <person name="Turgeon B."/>
            <person name="Goodwin S."/>
            <person name="Spatafora J."/>
            <person name="Crous P."/>
            <person name="Grigoriev I."/>
        </authorList>
    </citation>
    <scope>NUCLEOTIDE SEQUENCE</scope>
    <source>
        <strain evidence="10">CBS 269.34</strain>
    </source>
</reference>
<evidence type="ECO:0000256" key="4">
    <source>
        <dbReference type="ARBA" id="ARBA00022692"/>
    </source>
</evidence>
<evidence type="ECO:0000313" key="11">
    <source>
        <dbReference type="Proteomes" id="UP000799750"/>
    </source>
</evidence>
<keyword evidence="5 8" id="KW-1133">Transmembrane helix</keyword>
<feature type="transmembrane region" description="Helical" evidence="8">
    <location>
        <begin position="394"/>
        <end position="416"/>
    </location>
</feature>
<dbReference type="GO" id="GO:0016020">
    <property type="term" value="C:membrane"/>
    <property type="evidence" value="ECO:0007669"/>
    <property type="project" value="UniProtKB-SubCell"/>
</dbReference>
<organism evidence="10 11">
    <name type="scientific">Lophium mytilinum</name>
    <dbReference type="NCBI Taxonomy" id="390894"/>
    <lineage>
        <taxon>Eukaryota</taxon>
        <taxon>Fungi</taxon>
        <taxon>Dikarya</taxon>
        <taxon>Ascomycota</taxon>
        <taxon>Pezizomycotina</taxon>
        <taxon>Dothideomycetes</taxon>
        <taxon>Pleosporomycetidae</taxon>
        <taxon>Mytilinidiales</taxon>
        <taxon>Mytilinidiaceae</taxon>
        <taxon>Lophium</taxon>
    </lineage>
</organism>
<evidence type="ECO:0000256" key="7">
    <source>
        <dbReference type="RuleBase" id="RU003346"/>
    </source>
</evidence>
<feature type="transmembrane region" description="Helical" evidence="8">
    <location>
        <begin position="428"/>
        <end position="445"/>
    </location>
</feature>
<dbReference type="NCBIfam" id="TIGR00879">
    <property type="entry name" value="SP"/>
    <property type="match status" value="1"/>
</dbReference>
<feature type="transmembrane region" description="Helical" evidence="8">
    <location>
        <begin position="326"/>
        <end position="347"/>
    </location>
</feature>
<feature type="transmembrane region" description="Helical" evidence="8">
    <location>
        <begin position="296"/>
        <end position="319"/>
    </location>
</feature>
<dbReference type="InterPro" id="IPR003663">
    <property type="entry name" value="Sugar/inositol_transpt"/>
</dbReference>
<feature type="transmembrane region" description="Helical" evidence="8">
    <location>
        <begin position="262"/>
        <end position="284"/>
    </location>
</feature>
<dbReference type="SUPFAM" id="SSF103473">
    <property type="entry name" value="MFS general substrate transporter"/>
    <property type="match status" value="1"/>
</dbReference>
<dbReference type="InterPro" id="IPR020846">
    <property type="entry name" value="MFS_dom"/>
</dbReference>
<accession>A0A6A6RFJ5</accession>
<keyword evidence="3 7" id="KW-0813">Transport</keyword>
<dbReference type="Gene3D" id="1.20.1250.20">
    <property type="entry name" value="MFS general substrate transporter like domains"/>
    <property type="match status" value="1"/>
</dbReference>
<feature type="transmembrane region" description="Helical" evidence="8">
    <location>
        <begin position="7"/>
        <end position="25"/>
    </location>
</feature>
<keyword evidence="11" id="KW-1185">Reference proteome</keyword>
<dbReference type="GO" id="GO:0005351">
    <property type="term" value="F:carbohydrate:proton symporter activity"/>
    <property type="evidence" value="ECO:0007669"/>
    <property type="project" value="TreeGrafter"/>
</dbReference>
<evidence type="ECO:0000256" key="8">
    <source>
        <dbReference type="SAM" id="Phobius"/>
    </source>
</evidence>
<dbReference type="OrthoDB" id="6133115at2759"/>
<proteinExistence type="inferred from homology"/>
<dbReference type="InterPro" id="IPR050360">
    <property type="entry name" value="MFS_Sugar_Transporters"/>
</dbReference>
<evidence type="ECO:0000256" key="3">
    <source>
        <dbReference type="ARBA" id="ARBA00022448"/>
    </source>
</evidence>
<evidence type="ECO:0000256" key="2">
    <source>
        <dbReference type="ARBA" id="ARBA00010992"/>
    </source>
</evidence>
<dbReference type="InterPro" id="IPR036259">
    <property type="entry name" value="MFS_trans_sf"/>
</dbReference>
<dbReference type="PRINTS" id="PR00171">
    <property type="entry name" value="SUGRTRNSPORT"/>
</dbReference>
<keyword evidence="4 8" id="KW-0812">Transmembrane</keyword>
<protein>
    <submittedName>
        <fullName evidence="10">General substrate transporter</fullName>
    </submittedName>
</protein>
<gene>
    <name evidence="10" type="ORF">BU16DRAFT_555200</name>
</gene>
<evidence type="ECO:0000259" key="9">
    <source>
        <dbReference type="PROSITE" id="PS50850"/>
    </source>
</evidence>
<dbReference type="InterPro" id="IPR005828">
    <property type="entry name" value="MFS_sugar_transport-like"/>
</dbReference>
<dbReference type="PANTHER" id="PTHR48022">
    <property type="entry name" value="PLASTIDIC GLUCOSE TRANSPORTER 4"/>
    <property type="match status" value="1"/>
</dbReference>
<comment type="subcellular location">
    <subcellularLocation>
        <location evidence="1">Membrane</location>
        <topology evidence="1">Multi-pass membrane protein</topology>
    </subcellularLocation>
</comment>
<evidence type="ECO:0000256" key="1">
    <source>
        <dbReference type="ARBA" id="ARBA00004141"/>
    </source>
</evidence>
<name>A0A6A6RFJ5_9PEZI</name>
<sequence>MALIKYPYAWLFCGFAALGACLYGYDGVYFNGVSALDVFIRNFGDKKDGTYEITPSALSVMTSMINVGELVGSLSAAPINDYLGRKGAMLIASITISVGVIMQLSTQSSRDLITGGRVVVGLGQSPQQAITEIAPTALRGQLLMCWQLTLSVSQIIAAAINRGIKDNQTTFAYRFPIGFQLLFPLLVLLFLWWVPESPRWLLRKGRSEQAVRSLSLVHREDKMYHAQADIDALQLDLDHEAELNSQSSWLDLVRDPVERRKLVYSAGALIAQQINGIQWFYYFGTVFSKAIGLSDPFLMTLIVFIIQVVVVFAAVLCANRIPRRPLLLITTGIMTISIFIVGCLGIPGGEVSPTFGKVIISFVIIEITAFNFAWGPLGWTIASEMAVGRNRNKIYAIAVACFWITVWVTVFTLPYLYYSANLGPKTGFIYTGLCFVSLAYVWFCVGEVTGRTMEEINGFFMDGIPARKWRDQPRLDDIPRSHMSDDVDVSDVRLDEKNIGTKQG</sequence>
<feature type="transmembrane region" description="Helical" evidence="8">
    <location>
        <begin position="87"/>
        <end position="104"/>
    </location>
</feature>
<dbReference type="PANTHER" id="PTHR48022:SF77">
    <property type="entry name" value="MAJOR FACILITATOR SUPERFAMILY (MFS) PROFILE DOMAIN-CONTAINING PROTEIN"/>
    <property type="match status" value="1"/>
</dbReference>
<evidence type="ECO:0000256" key="5">
    <source>
        <dbReference type="ARBA" id="ARBA00022989"/>
    </source>
</evidence>
<dbReference type="FunFam" id="1.20.1250.20:FF:000078">
    <property type="entry name" value="MFS maltose transporter, putative"/>
    <property type="match status" value="1"/>
</dbReference>
<keyword evidence="6 8" id="KW-0472">Membrane</keyword>
<dbReference type="PROSITE" id="PS50850">
    <property type="entry name" value="MFS"/>
    <property type="match status" value="1"/>
</dbReference>
<feature type="domain" description="Major facilitator superfamily (MFS) profile" evidence="9">
    <location>
        <begin position="12"/>
        <end position="449"/>
    </location>
</feature>
<dbReference type="Proteomes" id="UP000799750">
    <property type="component" value="Unassembled WGS sequence"/>
</dbReference>
<feature type="transmembrane region" description="Helical" evidence="8">
    <location>
        <begin position="172"/>
        <end position="194"/>
    </location>
</feature>
<evidence type="ECO:0000256" key="6">
    <source>
        <dbReference type="ARBA" id="ARBA00023136"/>
    </source>
</evidence>
<evidence type="ECO:0000313" key="10">
    <source>
        <dbReference type="EMBL" id="KAF2503186.1"/>
    </source>
</evidence>